<evidence type="ECO:0000259" key="4">
    <source>
        <dbReference type="PROSITE" id="PS50975"/>
    </source>
</evidence>
<keyword evidence="3" id="KW-0067">ATP-binding</keyword>
<dbReference type="GO" id="GO:0008716">
    <property type="term" value="F:D-alanine-D-alanine ligase activity"/>
    <property type="evidence" value="ECO:0007669"/>
    <property type="project" value="UniProtKB-EC"/>
</dbReference>
<evidence type="ECO:0000256" key="2">
    <source>
        <dbReference type="ARBA" id="ARBA00022598"/>
    </source>
</evidence>
<proteinExistence type="inferred from homology"/>
<dbReference type="Pfam" id="PF07478">
    <property type="entry name" value="Dala_Dala_lig_C"/>
    <property type="match status" value="1"/>
</dbReference>
<dbReference type="SUPFAM" id="SSF56059">
    <property type="entry name" value="Glutathione synthetase ATP-binding domain-like"/>
    <property type="match status" value="1"/>
</dbReference>
<dbReference type="InterPro" id="IPR011761">
    <property type="entry name" value="ATP-grasp"/>
</dbReference>
<keyword evidence="3" id="KW-0547">Nucleotide-binding</keyword>
<dbReference type="PANTHER" id="PTHR23132:SF23">
    <property type="entry name" value="D-ALANINE--D-ALANINE LIGASE B"/>
    <property type="match status" value="1"/>
</dbReference>
<dbReference type="Gene3D" id="3.40.50.20">
    <property type="match status" value="1"/>
</dbReference>
<comment type="caution">
    <text evidence="5">The sequence shown here is derived from an EMBL/GenBank/DDBJ whole genome shotgun (WGS) entry which is preliminary data.</text>
</comment>
<dbReference type="EC" id="6.3.2.4" evidence="5"/>
<dbReference type="InterPro" id="IPR011095">
    <property type="entry name" value="Dala_Dala_lig_C"/>
</dbReference>
<reference evidence="5 6" key="1">
    <citation type="submission" date="2023-07" db="EMBL/GenBank/DDBJ databases">
        <title>Sequencing the genomes of 1000 actinobacteria strains.</title>
        <authorList>
            <person name="Klenk H.-P."/>
        </authorList>
    </citation>
    <scope>NUCLEOTIDE SEQUENCE [LARGE SCALE GENOMIC DNA]</scope>
    <source>
        <strain evidence="5 6">DSM 44388</strain>
    </source>
</reference>
<keyword evidence="2 5" id="KW-0436">Ligase</keyword>
<dbReference type="EMBL" id="JAUSQZ010000001">
    <property type="protein sequence ID" value="MDP9830073.1"/>
    <property type="molecule type" value="Genomic_DNA"/>
</dbReference>
<dbReference type="InterPro" id="IPR013815">
    <property type="entry name" value="ATP_grasp_subdomain_1"/>
</dbReference>
<accession>A0ABT9PBM0</accession>
<dbReference type="PROSITE" id="PS50975">
    <property type="entry name" value="ATP_GRASP"/>
    <property type="match status" value="1"/>
</dbReference>
<evidence type="ECO:0000313" key="6">
    <source>
        <dbReference type="Proteomes" id="UP001235712"/>
    </source>
</evidence>
<name>A0ABT9PBM0_9ACTN</name>
<dbReference type="Gene3D" id="3.30.1490.20">
    <property type="entry name" value="ATP-grasp fold, A domain"/>
    <property type="match status" value="1"/>
</dbReference>
<evidence type="ECO:0000256" key="3">
    <source>
        <dbReference type="PROSITE-ProRule" id="PRU00409"/>
    </source>
</evidence>
<protein>
    <submittedName>
        <fullName evidence="5">D-alanine-D-alanine ligase</fullName>
        <ecNumber evidence="5">6.3.2.4</ecNumber>
    </submittedName>
</protein>
<evidence type="ECO:0000256" key="1">
    <source>
        <dbReference type="ARBA" id="ARBA00010871"/>
    </source>
</evidence>
<feature type="domain" description="ATP-grasp" evidence="4">
    <location>
        <begin position="127"/>
        <end position="337"/>
    </location>
</feature>
<keyword evidence="6" id="KW-1185">Reference proteome</keyword>
<dbReference type="PANTHER" id="PTHR23132">
    <property type="entry name" value="D-ALANINE--D-ALANINE LIGASE"/>
    <property type="match status" value="1"/>
</dbReference>
<comment type="similarity">
    <text evidence="1">Belongs to the D-alanine--D-alanine ligase family.</text>
</comment>
<organism evidence="5 6">
    <name type="scientific">Kineosporia succinea</name>
    <dbReference type="NCBI Taxonomy" id="84632"/>
    <lineage>
        <taxon>Bacteria</taxon>
        <taxon>Bacillati</taxon>
        <taxon>Actinomycetota</taxon>
        <taxon>Actinomycetes</taxon>
        <taxon>Kineosporiales</taxon>
        <taxon>Kineosporiaceae</taxon>
        <taxon>Kineosporia</taxon>
    </lineage>
</organism>
<dbReference type="Gene3D" id="3.30.470.20">
    <property type="entry name" value="ATP-grasp fold, B domain"/>
    <property type="match status" value="1"/>
</dbReference>
<dbReference type="RefSeq" id="WP_307248910.1">
    <property type="nucleotide sequence ID" value="NZ_JAUSQZ010000001.1"/>
</dbReference>
<gene>
    <name evidence="5" type="ORF">J2S57_005822</name>
</gene>
<dbReference type="Proteomes" id="UP001235712">
    <property type="component" value="Unassembled WGS sequence"/>
</dbReference>
<sequence length="343" mass="37087">MRTVVLHLTGSATTPFLADLSLLYARDCWTATADPTRYAMHLAHVSPDGSWRFPEDPGERALAEADPLELPQAVHRLADLRPHVVVPQMFCRPGMTTYRSLLDLLGLPYVGNPAEVMAIGTDKAHTRALLAAAGVPVPPAQLLRPGEQPTLAPPVVVKPVDSDNSAGVTLVRHEHEYPDALAGAFARAGSGRVLVESYVELGREVRCGVLERGGDLVCLPLEEYALHPHERPIRSQADKLVRTASGELVMTAKSAEHAWIVDPGDSVTGPVHEAARRAHRALGCRDYSLFDVRIDPAGRPWFLEAGLYCSFARTSVVVGMAEAAGTALPELFATMVRRARARA</sequence>
<evidence type="ECO:0000313" key="5">
    <source>
        <dbReference type="EMBL" id="MDP9830073.1"/>
    </source>
</evidence>